<name>A0A7T6XN97_PENDI</name>
<reference evidence="1 2" key="1">
    <citation type="submission" date="2020-08" db="EMBL/GenBank/DDBJ databases">
        <title>The completed genome sequence of the pathogenic ascomycete fungus Penicillium digitatum.</title>
        <authorList>
            <person name="Wang M."/>
        </authorList>
    </citation>
    <scope>NUCLEOTIDE SEQUENCE [LARGE SCALE GENOMIC DNA]</scope>
    <source>
        <strain evidence="1 2">PdW03</strain>
    </source>
</reference>
<evidence type="ECO:0000313" key="2">
    <source>
        <dbReference type="Proteomes" id="UP000595662"/>
    </source>
</evidence>
<protein>
    <submittedName>
        <fullName evidence="1">Kinase-like domain-containing protein</fullName>
    </submittedName>
</protein>
<gene>
    <name evidence="1" type="ORF">Pdw03_8044</name>
</gene>
<accession>A0A7T6XN97</accession>
<dbReference type="VEuPathDB" id="FungiDB:PDIP_16330"/>
<dbReference type="EMBL" id="CP060776">
    <property type="protein sequence ID" value="QQK44143.1"/>
    <property type="molecule type" value="Genomic_DNA"/>
</dbReference>
<evidence type="ECO:0000313" key="1">
    <source>
        <dbReference type="EMBL" id="QQK44143.1"/>
    </source>
</evidence>
<keyword evidence="1" id="KW-0418">Kinase</keyword>
<organism evidence="1 2">
    <name type="scientific">Penicillium digitatum</name>
    <name type="common">Green mold</name>
    <dbReference type="NCBI Taxonomy" id="36651"/>
    <lineage>
        <taxon>Eukaryota</taxon>
        <taxon>Fungi</taxon>
        <taxon>Dikarya</taxon>
        <taxon>Ascomycota</taxon>
        <taxon>Pezizomycotina</taxon>
        <taxon>Eurotiomycetes</taxon>
        <taxon>Eurotiomycetidae</taxon>
        <taxon>Eurotiales</taxon>
        <taxon>Aspergillaceae</taxon>
        <taxon>Penicillium</taxon>
    </lineage>
</organism>
<proteinExistence type="predicted"/>
<dbReference type="Proteomes" id="UP000595662">
    <property type="component" value="Chromosome 3"/>
</dbReference>
<dbReference type="GeneID" id="90953038"/>
<keyword evidence="1" id="KW-0808">Transferase</keyword>
<dbReference type="AlphaFoldDB" id="A0A7T6XN97"/>
<sequence length="112" mass="12973">MSLSEAQDASYNRVFQLEVARALAAQLVLAVDRFTEDGNPINRAPYRSWKDRLEQDVQEPRQRKGMPRIEAAERDAIFKMLKSMLTFRSENRSSAKQILECEWMQPLGDRVA</sequence>
<dbReference type="RefSeq" id="XP_065956923.1">
    <property type="nucleotide sequence ID" value="XM_066101840.1"/>
</dbReference>
<dbReference type="GO" id="GO:0016301">
    <property type="term" value="F:kinase activity"/>
    <property type="evidence" value="ECO:0007669"/>
    <property type="project" value="UniProtKB-KW"/>
</dbReference>